<dbReference type="GO" id="GO:0038203">
    <property type="term" value="P:TORC2 signaling"/>
    <property type="evidence" value="ECO:0007669"/>
    <property type="project" value="TreeGrafter"/>
</dbReference>
<evidence type="ECO:0000256" key="4">
    <source>
        <dbReference type="SAM" id="Phobius"/>
    </source>
</evidence>
<feature type="coiled-coil region" evidence="2">
    <location>
        <begin position="111"/>
        <end position="139"/>
    </location>
</feature>
<feature type="transmembrane region" description="Helical" evidence="4">
    <location>
        <begin position="149"/>
        <end position="170"/>
    </location>
</feature>
<name>A0A178FLV5_TRIVO</name>
<dbReference type="PANTHER" id="PTHR13335">
    <property type="entry name" value="TARGET OF RAPAMYCIN COMPLEX 2 SUBUNIT MAPKAP1"/>
    <property type="match status" value="1"/>
</dbReference>
<keyword evidence="2" id="KW-0175">Coiled coil</keyword>
<feature type="compositionally biased region" description="Acidic residues" evidence="3">
    <location>
        <begin position="411"/>
        <end position="425"/>
    </location>
</feature>
<comment type="similarity">
    <text evidence="1">Belongs to the SIN1 family.</text>
</comment>
<evidence type="ECO:0000259" key="6">
    <source>
        <dbReference type="Pfam" id="PF16979"/>
    </source>
</evidence>
<feature type="compositionally biased region" description="Low complexity" evidence="3">
    <location>
        <begin position="999"/>
        <end position="1013"/>
    </location>
</feature>
<protein>
    <submittedName>
        <fullName evidence="8">Stress activated MAP kinase interacting protein</fullName>
    </submittedName>
</protein>
<keyword evidence="8" id="KW-0808">Transferase</keyword>
<keyword evidence="4" id="KW-1133">Transmembrane helix</keyword>
<evidence type="ECO:0000256" key="1">
    <source>
        <dbReference type="ARBA" id="ARBA00009407"/>
    </source>
</evidence>
<feature type="compositionally biased region" description="Basic and acidic residues" evidence="3">
    <location>
        <begin position="559"/>
        <end position="569"/>
    </location>
</feature>
<dbReference type="GO" id="GO:0005886">
    <property type="term" value="C:plasma membrane"/>
    <property type="evidence" value="ECO:0007669"/>
    <property type="project" value="TreeGrafter"/>
</dbReference>
<dbReference type="InterPro" id="IPR008828">
    <property type="entry name" value="Sin1/Avo1"/>
</dbReference>
<feature type="region of interest" description="Disordered" evidence="3">
    <location>
        <begin position="553"/>
        <end position="573"/>
    </location>
</feature>
<proteinExistence type="inferred from homology"/>
<dbReference type="Proteomes" id="UP000243519">
    <property type="component" value="Unassembled WGS sequence"/>
</dbReference>
<evidence type="ECO:0000259" key="5">
    <source>
        <dbReference type="Pfam" id="PF16978"/>
    </source>
</evidence>
<dbReference type="Gene3D" id="2.30.29.30">
    <property type="entry name" value="Pleckstrin-homology domain (PH domain)/Phosphotyrosine-binding domain (PTB)"/>
    <property type="match status" value="1"/>
</dbReference>
<dbReference type="GO" id="GO:0016301">
    <property type="term" value="F:kinase activity"/>
    <property type="evidence" value="ECO:0007669"/>
    <property type="project" value="UniProtKB-KW"/>
</dbReference>
<feature type="region of interest" description="Disordered" evidence="3">
    <location>
        <begin position="999"/>
        <end position="1032"/>
    </location>
</feature>
<dbReference type="GO" id="GO:0005546">
    <property type="term" value="F:phosphatidylinositol-4,5-bisphosphate binding"/>
    <property type="evidence" value="ECO:0007669"/>
    <property type="project" value="TreeGrafter"/>
</dbReference>
<keyword evidence="8" id="KW-0418">Kinase</keyword>
<feature type="domain" description="SIN1-type PH" evidence="6">
    <location>
        <begin position="1048"/>
        <end position="1154"/>
    </location>
</feature>
<dbReference type="Pfam" id="PF16978">
    <property type="entry name" value="CRIM"/>
    <property type="match status" value="1"/>
</dbReference>
<organism evidence="8 9">
    <name type="scientific">Trichophyton violaceum</name>
    <dbReference type="NCBI Taxonomy" id="34388"/>
    <lineage>
        <taxon>Eukaryota</taxon>
        <taxon>Fungi</taxon>
        <taxon>Dikarya</taxon>
        <taxon>Ascomycota</taxon>
        <taxon>Pezizomycotina</taxon>
        <taxon>Eurotiomycetes</taxon>
        <taxon>Eurotiomycetidae</taxon>
        <taxon>Onygenales</taxon>
        <taxon>Arthrodermataceae</taxon>
        <taxon>Trichophyton</taxon>
    </lineage>
</organism>
<keyword evidence="4" id="KW-0472">Membrane</keyword>
<feature type="region of interest" description="Disordered" evidence="3">
    <location>
        <begin position="295"/>
        <end position="466"/>
    </location>
</feature>
<dbReference type="PANTHER" id="PTHR13335:SF1">
    <property type="entry name" value="TARGET OF RAPAMYCIN COMPLEX 2 SUBUNIT MAPKAP1"/>
    <property type="match status" value="1"/>
</dbReference>
<keyword evidence="9" id="KW-1185">Reference proteome</keyword>
<gene>
    <name evidence="8" type="ORF">A7D00_3525</name>
</gene>
<feature type="domain" description="CRIM" evidence="5">
    <location>
        <begin position="667"/>
        <end position="827"/>
    </location>
</feature>
<sequence>MPFATPYYMPLRKLEIEDDPDKTPTQTPRRMPPVPDLKPLDDDAEDPRPRPDVRYMVAQGKHAELRALSYAIRNGHHEDYSFDNEDLDALVAWEDEEEALGYKEPPPVYHEADAVNECREAERRRRKEEKAKRKKAALESSTGWLSTRALLGLSVACLSIALVLWMIFWVTADNHMLVLILFTQRAPVASALPARPAPPSSNCELLYINLQTCLLRLFLLFSPLLDATGGFGEMALLQNEEFTIWQLRTSYLATIKDGVGDRLINVNSSILNSPCFRSAGWSATADPNAAHIKRTHSPPIPTATTVGEQYAGSGSQSTARRGNGSGSVTVRNEIITREGSYAGEDTLQLGNRRGTAADEDDDEEITLNTEGITGLGFSNIMRQTHKKKSSQTDLRRRGRQKVSRRPVTPGEAEEDSSDLSDESDEETSRQRAMNQIQFTKMPVRHRADSSPIRGSEHQGGPRVLITSPSLRSVDNRFRRSSLGAVEAIKSRARRDTTTSSDMSSDIELDPEAMKRRQIKFSKHENETFVPREEDEDAESEKLEEEVEMEAELANGGLGVRRDEHEHDDDSIAGSVESAISSDFGHTAGSGSLLGRGGLGASSPLILNKIPKSGGSGNAAPSVSATASGAASAANTSPRKDRDAGTSTPALPRLPAAQAITPHPEPVSLLSNMLNARKKAPENPMEKYAALSGKGSSETPLYIKLYTPGAEDPEEPMDMPLTKDTKDGDHSRPVTVAEAIGLALWRYTEDKIQPAIDASKLGVNYWNLRMVEDGEVDYDFPPLARKRPITDFTSNNNRAAGFRGRSRSKPYDEFALVEASPAEFAENEAACPGDSIAVPEASTPTAAPTEAAANAQGRTSAAPGLPANHIKVAIGGRMNPILGQPFSSALNDSSLRPADLPAIPTMQATPRLGVSTQLKVRYVDLEASTRTTTLNTSTDSYIAEILDSVCKKWQLDKGNYLLKIMNTNTVAPLDRTVEALGTNTDLDLIRRRFGAGPLSLMGSPGSSSPSAPLLVDTSTNGASKKSKKSAASRMLHPLSQKQDVIVGGYYKRYNVIRKQSMSFTTSSQRVLAFDNDYMHIMPAETGRTLFEASSKTTSISFCDVIGSKVSRRHPKSFRFVVVRGADATDQKRYDFEAKNAVEAIEIVDEIKKNMAHYRL</sequence>
<evidence type="ECO:0000256" key="3">
    <source>
        <dbReference type="SAM" id="MobiDB-lite"/>
    </source>
</evidence>
<comment type="caution">
    <text evidence="8">The sequence shown here is derived from an EMBL/GenBank/DDBJ whole genome shotgun (WGS) entry which is preliminary data.</text>
</comment>
<dbReference type="OrthoDB" id="241990at2759"/>
<feature type="region of interest" description="Disordered" evidence="3">
    <location>
        <begin position="1"/>
        <end position="52"/>
    </location>
</feature>
<dbReference type="Pfam" id="PF16979">
    <property type="entry name" value="SIN1_PH"/>
    <property type="match status" value="1"/>
</dbReference>
<feature type="region of interest" description="Disordered" evidence="3">
    <location>
        <begin position="611"/>
        <end position="659"/>
    </location>
</feature>
<feature type="domain" description="AVO1/Sin1 ubiquitin-like" evidence="7">
    <location>
        <begin position="921"/>
        <end position="991"/>
    </location>
</feature>
<keyword evidence="4" id="KW-0812">Transmembrane</keyword>
<dbReference type="InterPro" id="IPR031567">
    <property type="entry name" value="CRIM_dom"/>
</dbReference>
<dbReference type="InterPro" id="IPR031313">
    <property type="entry name" value="Sin1_PH_dom"/>
</dbReference>
<evidence type="ECO:0000259" key="7">
    <source>
        <dbReference type="Pfam" id="PF23164"/>
    </source>
</evidence>
<feature type="compositionally biased region" description="Polar residues" evidence="3">
    <location>
        <begin position="302"/>
        <end position="330"/>
    </location>
</feature>
<feature type="compositionally biased region" description="Basic and acidic residues" evidence="3">
    <location>
        <begin position="38"/>
        <end position="52"/>
    </location>
</feature>
<dbReference type="GO" id="GO:0031932">
    <property type="term" value="C:TORC2 complex"/>
    <property type="evidence" value="ECO:0007669"/>
    <property type="project" value="InterPro"/>
</dbReference>
<dbReference type="EMBL" id="LHPN01000004">
    <property type="protein sequence ID" value="OAL72523.1"/>
    <property type="molecule type" value="Genomic_DNA"/>
</dbReference>
<dbReference type="FunFam" id="2.30.29.30:FF:000263">
    <property type="entry name" value="Stress activated MAP kinase interacting protein"/>
    <property type="match status" value="1"/>
</dbReference>
<accession>A0A178FLV5</accession>
<reference evidence="8 9" key="1">
    <citation type="submission" date="2016-05" db="EMBL/GenBank/DDBJ databases">
        <title>Genome sequencing of Trichophyton violaceum CMCC(F)T3l isolated from hair.</title>
        <authorList>
            <person name="Zhan P."/>
            <person name="Tao Y."/>
            <person name="Liu W."/>
        </authorList>
    </citation>
    <scope>NUCLEOTIDE SEQUENCE [LARGE SCALE GENOMIC DNA]</scope>
    <source>
        <strain evidence="9">CMCC(F)T3l</strain>
    </source>
</reference>
<dbReference type="AlphaFoldDB" id="A0A178FLV5"/>
<evidence type="ECO:0000313" key="8">
    <source>
        <dbReference type="EMBL" id="OAL72523.1"/>
    </source>
</evidence>
<dbReference type="Pfam" id="PF23164">
    <property type="entry name" value="UBL_AVO1"/>
    <property type="match status" value="1"/>
</dbReference>
<dbReference type="GO" id="GO:0005737">
    <property type="term" value="C:cytoplasm"/>
    <property type="evidence" value="ECO:0007669"/>
    <property type="project" value="TreeGrafter"/>
</dbReference>
<evidence type="ECO:0000256" key="2">
    <source>
        <dbReference type="SAM" id="Coils"/>
    </source>
</evidence>
<dbReference type="InterPro" id="IPR056385">
    <property type="entry name" value="UBL_AVO1/Sin1"/>
</dbReference>
<dbReference type="InterPro" id="IPR011993">
    <property type="entry name" value="PH-like_dom_sf"/>
</dbReference>
<feature type="compositionally biased region" description="Low complexity" evidence="3">
    <location>
        <begin position="618"/>
        <end position="633"/>
    </location>
</feature>
<evidence type="ECO:0000313" key="9">
    <source>
        <dbReference type="Proteomes" id="UP000243519"/>
    </source>
</evidence>